<dbReference type="InterPro" id="IPR000477">
    <property type="entry name" value="RT_dom"/>
</dbReference>
<dbReference type="Gene3D" id="3.30.70.270">
    <property type="match status" value="1"/>
</dbReference>
<keyword evidence="3" id="KW-1185">Reference proteome</keyword>
<sequence length="282" mass="31347">MVELQVPKELAGSIAKLYQQVRVRMDNDSPAAISTLGVVQGCPLSPTLFRLLIDKLFWHGQPPDGEASGSSLQDAKVLIFADDVVFLAHSEEQLHEHLRNLEDFCRRTGLGVNLAKTRWLRVGRKPEQCFTFNEQQVEECKLYRYLGVEFSGNLSWCACLRERVARGFRAIFAMWDRCNKAGLISWKLRRHLFKTLVQPVLLYAAPIWSPSLSCSNWRKLEAVQKHFIQSCQPGLGVCPSHVGGMLKCVDGHDGGISQKKGGMVHPSDLVGGGCGKSDVGCP</sequence>
<dbReference type="PANTHER" id="PTHR47027">
    <property type="entry name" value="REVERSE TRANSCRIPTASE DOMAIN-CONTAINING PROTEIN"/>
    <property type="match status" value="1"/>
</dbReference>
<comment type="caution">
    <text evidence="2">The sequence shown here is derived from an EMBL/GenBank/DDBJ whole genome shotgun (WGS) entry which is preliminary data.</text>
</comment>
<reference evidence="2 3" key="1">
    <citation type="submission" date="2024-09" db="EMBL/GenBank/DDBJ databases">
        <title>Chromosome-scale assembly of Riccia sorocarpa.</title>
        <authorList>
            <person name="Paukszto L."/>
        </authorList>
    </citation>
    <scope>NUCLEOTIDE SEQUENCE [LARGE SCALE GENOMIC DNA]</scope>
    <source>
        <strain evidence="2">LP-2024</strain>
        <tissue evidence="2">Aerial parts of the thallus</tissue>
    </source>
</reference>
<dbReference type="InterPro" id="IPR043502">
    <property type="entry name" value="DNA/RNA_pol_sf"/>
</dbReference>
<dbReference type="PRINTS" id="PR01345">
    <property type="entry name" value="CERVTRCPTASE"/>
</dbReference>
<dbReference type="PROSITE" id="PS50878">
    <property type="entry name" value="RT_POL"/>
    <property type="match status" value="1"/>
</dbReference>
<evidence type="ECO:0000259" key="1">
    <source>
        <dbReference type="PROSITE" id="PS50878"/>
    </source>
</evidence>
<dbReference type="EMBL" id="JBJQOH010000004">
    <property type="protein sequence ID" value="KAL3687786.1"/>
    <property type="molecule type" value="Genomic_DNA"/>
</dbReference>
<dbReference type="Proteomes" id="UP001633002">
    <property type="component" value="Unassembled WGS sequence"/>
</dbReference>
<dbReference type="Pfam" id="PF00078">
    <property type="entry name" value="RVT_1"/>
    <property type="match status" value="1"/>
</dbReference>
<organism evidence="2 3">
    <name type="scientific">Riccia sorocarpa</name>
    <dbReference type="NCBI Taxonomy" id="122646"/>
    <lineage>
        <taxon>Eukaryota</taxon>
        <taxon>Viridiplantae</taxon>
        <taxon>Streptophyta</taxon>
        <taxon>Embryophyta</taxon>
        <taxon>Marchantiophyta</taxon>
        <taxon>Marchantiopsida</taxon>
        <taxon>Marchantiidae</taxon>
        <taxon>Marchantiales</taxon>
        <taxon>Ricciaceae</taxon>
        <taxon>Riccia</taxon>
    </lineage>
</organism>
<dbReference type="InterPro" id="IPR043128">
    <property type="entry name" value="Rev_trsase/Diguanyl_cyclase"/>
</dbReference>
<dbReference type="PANTHER" id="PTHR47027:SF20">
    <property type="entry name" value="REVERSE TRANSCRIPTASE-LIKE PROTEIN WITH RNA-DIRECTED DNA POLYMERASE DOMAIN"/>
    <property type="match status" value="1"/>
</dbReference>
<dbReference type="AlphaFoldDB" id="A0ABD3HA98"/>
<evidence type="ECO:0000313" key="2">
    <source>
        <dbReference type="EMBL" id="KAL3687786.1"/>
    </source>
</evidence>
<evidence type="ECO:0000313" key="3">
    <source>
        <dbReference type="Proteomes" id="UP001633002"/>
    </source>
</evidence>
<accession>A0ABD3HA98</accession>
<proteinExistence type="predicted"/>
<feature type="domain" description="Reverse transcriptase" evidence="1">
    <location>
        <begin position="1"/>
        <end position="150"/>
    </location>
</feature>
<dbReference type="SUPFAM" id="SSF56672">
    <property type="entry name" value="DNA/RNA polymerases"/>
    <property type="match status" value="1"/>
</dbReference>
<protein>
    <recommendedName>
        <fullName evidence="1">Reverse transcriptase domain-containing protein</fullName>
    </recommendedName>
</protein>
<name>A0ABD3HA98_9MARC</name>
<gene>
    <name evidence="2" type="ORF">R1sor_014095</name>
</gene>